<keyword evidence="3" id="KW-0413">Isomerase</keyword>
<protein>
    <submittedName>
        <fullName evidence="3">Chalcone isomerase family protein</fullName>
    </submittedName>
</protein>
<organism evidence="3 4">
    <name type="scientific">Brumicola blandensis</name>
    <dbReference type="NCBI Taxonomy" id="3075611"/>
    <lineage>
        <taxon>Bacteria</taxon>
        <taxon>Pseudomonadati</taxon>
        <taxon>Pseudomonadota</taxon>
        <taxon>Gammaproteobacteria</taxon>
        <taxon>Alteromonadales</taxon>
        <taxon>Alteromonadaceae</taxon>
        <taxon>Brumicola</taxon>
    </lineage>
</organism>
<accession>A0AAW8R4A5</accession>
<feature type="signal peptide" evidence="1">
    <location>
        <begin position="1"/>
        <end position="27"/>
    </location>
</feature>
<sequence length="213" mass="24021">MKRLNQQGALKPLMFASLLSLSTFTSADINDATVNDGKVVATETSSVSANSAENTSPLNLNQIAERYIPEAEAVGEARLKIMFWKIYDAKLVASKGQWQANSPFALSLTYLRDFDGEDIASRSVDEMRDIGYEDEVELAKWYEQMRSVFPNVKEGENITGVLDTKKHTHFYYQGKLIGSIDDISFGQSFFDIWLHKNTSEPEMRKQLLGMTKD</sequence>
<feature type="domain" description="Chalcone isomerase" evidence="2">
    <location>
        <begin position="104"/>
        <end position="209"/>
    </location>
</feature>
<name>A0AAW8R4A5_9ALTE</name>
<keyword evidence="4" id="KW-1185">Reference proteome</keyword>
<feature type="chain" id="PRO_5043981657" evidence="1">
    <location>
        <begin position="28"/>
        <end position="213"/>
    </location>
</feature>
<dbReference type="Proteomes" id="UP001249020">
    <property type="component" value="Unassembled WGS sequence"/>
</dbReference>
<comment type="caution">
    <text evidence="3">The sequence shown here is derived from an EMBL/GenBank/DDBJ whole genome shotgun (WGS) entry which is preliminary data.</text>
</comment>
<evidence type="ECO:0000259" key="2">
    <source>
        <dbReference type="Pfam" id="PF16036"/>
    </source>
</evidence>
<dbReference type="RefSeq" id="WP_311361960.1">
    <property type="nucleotide sequence ID" value="NZ_JAVRIE010000004.1"/>
</dbReference>
<dbReference type="GO" id="GO:0016853">
    <property type="term" value="F:isomerase activity"/>
    <property type="evidence" value="ECO:0007669"/>
    <property type="project" value="UniProtKB-KW"/>
</dbReference>
<dbReference type="AlphaFoldDB" id="A0AAW8R4A5"/>
<reference evidence="3 4" key="1">
    <citation type="submission" date="2023-09" db="EMBL/GenBank/DDBJ databases">
        <authorList>
            <person name="Rey-Velasco X."/>
        </authorList>
    </citation>
    <scope>NUCLEOTIDE SEQUENCE [LARGE SCALE GENOMIC DNA]</scope>
    <source>
        <strain evidence="3 4">W409</strain>
    </source>
</reference>
<dbReference type="InterPro" id="IPR016087">
    <property type="entry name" value="Chalcone_isomerase"/>
</dbReference>
<evidence type="ECO:0000313" key="3">
    <source>
        <dbReference type="EMBL" id="MDT0583192.1"/>
    </source>
</evidence>
<keyword evidence="1" id="KW-0732">Signal</keyword>
<dbReference type="Pfam" id="PF16036">
    <property type="entry name" value="Chalcone_3"/>
    <property type="match status" value="1"/>
</dbReference>
<evidence type="ECO:0000256" key="1">
    <source>
        <dbReference type="SAM" id="SignalP"/>
    </source>
</evidence>
<gene>
    <name evidence="3" type="ORF">RM544_11635</name>
</gene>
<dbReference type="EMBL" id="JAVRIE010000004">
    <property type="protein sequence ID" value="MDT0583192.1"/>
    <property type="molecule type" value="Genomic_DNA"/>
</dbReference>
<proteinExistence type="predicted"/>
<evidence type="ECO:0000313" key="4">
    <source>
        <dbReference type="Proteomes" id="UP001249020"/>
    </source>
</evidence>